<feature type="transmembrane region" description="Helical" evidence="1">
    <location>
        <begin position="251"/>
        <end position="270"/>
    </location>
</feature>
<name>A0AAU9JYB5_9CILI</name>
<keyword evidence="3" id="KW-1185">Reference proteome</keyword>
<evidence type="ECO:0000313" key="2">
    <source>
        <dbReference type="EMBL" id="CAG9332674.1"/>
    </source>
</evidence>
<feature type="transmembrane region" description="Helical" evidence="1">
    <location>
        <begin position="302"/>
        <end position="320"/>
    </location>
</feature>
<comment type="caution">
    <text evidence="2">The sequence shown here is derived from an EMBL/GenBank/DDBJ whole genome shotgun (WGS) entry which is preliminary data.</text>
</comment>
<evidence type="ECO:0000313" key="3">
    <source>
        <dbReference type="Proteomes" id="UP001162131"/>
    </source>
</evidence>
<accession>A0AAU9JYB5</accession>
<evidence type="ECO:0000256" key="1">
    <source>
        <dbReference type="SAM" id="Phobius"/>
    </source>
</evidence>
<gene>
    <name evidence="2" type="ORF">BSTOLATCC_MIC56966</name>
</gene>
<feature type="transmembrane region" description="Helical" evidence="1">
    <location>
        <begin position="75"/>
        <end position="92"/>
    </location>
</feature>
<proteinExistence type="predicted"/>
<keyword evidence="1" id="KW-0812">Transmembrane</keyword>
<protein>
    <submittedName>
        <fullName evidence="2">Uncharacterized protein</fullName>
    </submittedName>
</protein>
<feature type="transmembrane region" description="Helical" evidence="1">
    <location>
        <begin position="340"/>
        <end position="360"/>
    </location>
</feature>
<dbReference type="AlphaFoldDB" id="A0AAU9JYB5"/>
<feature type="transmembrane region" description="Helical" evidence="1">
    <location>
        <begin position="276"/>
        <end position="295"/>
    </location>
</feature>
<organism evidence="2 3">
    <name type="scientific">Blepharisma stoltei</name>
    <dbReference type="NCBI Taxonomy" id="1481888"/>
    <lineage>
        <taxon>Eukaryota</taxon>
        <taxon>Sar</taxon>
        <taxon>Alveolata</taxon>
        <taxon>Ciliophora</taxon>
        <taxon>Postciliodesmatophora</taxon>
        <taxon>Heterotrichea</taxon>
        <taxon>Heterotrichida</taxon>
        <taxon>Blepharismidae</taxon>
        <taxon>Blepharisma</taxon>
    </lineage>
</organism>
<dbReference type="Proteomes" id="UP001162131">
    <property type="component" value="Unassembled WGS sequence"/>
</dbReference>
<feature type="transmembrane region" description="Helical" evidence="1">
    <location>
        <begin position="137"/>
        <end position="158"/>
    </location>
</feature>
<keyword evidence="1" id="KW-0472">Membrane</keyword>
<sequence length="627" mass="73309">MSKQAETSDKEALEVFKLLFDLGETKAWYKSLVISNFWGEKLMIWLEIAQLFVFSFAANYEVWPLHWQGMINDSLISVIFAADFGTLFYSDIIEDSTTRVIYSYLWLIVSGSLIGLYFLFKFVIPLPVLWRIWFERYYLILAHVLYLPIALGLLPAAFCQYDNCWDTSAVSQLIMSILSFCVTVLFLLGMPIYMAFYIQKHLITDDPEAHEDFVKQKEMEYVLQISHAWLTERQYLFSSYRRNRLRVYHRPIYELFVLSLVIVHGILNSYQGTKMLVLTLICAIFALYTTIFPVYRCMSSSFLYFLGLWIISANMFLGYLKAANYDAEALVDSNMTSLMIAVNVTSAILLAFLMGLFILFRFQWPVHLKTVKNLALGYRFLLADLRNAQKMILILRAKSNYQFVKTEPINGMIKILREHYNLLYNENHPLQYTVLEQLDILDFLKQKVVNQTLLPCKRLEENYGLLVTVINRRWKEQILMSPVKRRILLKLYILRWILGRYNTTPFNSGFNYIGKGVGKRQIGIDDLEMEKLYNKLGKGWKEGLDSSDEIYNSPNIMFSPANADNNAWLVINIHKAQEANNLDWLTNLTEKALELNSEDAKKLLIEIWNERGEKNLHEDLRARLYQP</sequence>
<keyword evidence="1" id="KW-1133">Transmembrane helix</keyword>
<feature type="transmembrane region" description="Helical" evidence="1">
    <location>
        <begin position="104"/>
        <end position="130"/>
    </location>
</feature>
<dbReference type="EMBL" id="CAJZBQ010000055">
    <property type="protein sequence ID" value="CAG9332674.1"/>
    <property type="molecule type" value="Genomic_DNA"/>
</dbReference>
<reference evidence="2" key="1">
    <citation type="submission" date="2021-09" db="EMBL/GenBank/DDBJ databases">
        <authorList>
            <consortium name="AG Swart"/>
            <person name="Singh M."/>
            <person name="Singh A."/>
            <person name="Seah K."/>
            <person name="Emmerich C."/>
        </authorList>
    </citation>
    <scope>NUCLEOTIDE SEQUENCE</scope>
    <source>
        <strain evidence="2">ATCC30299</strain>
    </source>
</reference>
<feature type="transmembrane region" description="Helical" evidence="1">
    <location>
        <begin position="170"/>
        <end position="193"/>
    </location>
</feature>